<feature type="domain" description="tRNA-queuosine alpha-mannosyltransferase N-terminal" evidence="9">
    <location>
        <begin position="68"/>
        <end position="170"/>
    </location>
</feature>
<evidence type="ECO:0000259" key="9">
    <source>
        <dbReference type="Pfam" id="PF12038"/>
    </source>
</evidence>
<comment type="caution">
    <text evidence="10">The sequence shown here is derived from an EMBL/GenBank/DDBJ whole genome shotgun (WGS) entry which is preliminary data.</text>
</comment>
<evidence type="ECO:0000259" key="8">
    <source>
        <dbReference type="Pfam" id="PF00534"/>
    </source>
</evidence>
<dbReference type="SUPFAM" id="SSF53756">
    <property type="entry name" value="UDP-Glycosyltransferase/glycogen phosphorylase"/>
    <property type="match status" value="1"/>
</dbReference>
<evidence type="ECO:0000313" key="11">
    <source>
        <dbReference type="Proteomes" id="UP000023152"/>
    </source>
</evidence>
<evidence type="ECO:0000256" key="2">
    <source>
        <dbReference type="ARBA" id="ARBA00022676"/>
    </source>
</evidence>
<keyword evidence="7" id="KW-0472">Membrane</keyword>
<dbReference type="InterPro" id="IPR022701">
    <property type="entry name" value="QTMAN_N"/>
</dbReference>
<dbReference type="GO" id="GO:0016438">
    <property type="term" value="F:tRNA-queuosine(34) beta-mannosyltransferase activity"/>
    <property type="evidence" value="ECO:0007669"/>
    <property type="project" value="UniProtKB-EC"/>
</dbReference>
<dbReference type="Gene3D" id="3.40.50.2000">
    <property type="entry name" value="Glycogen Phosphorylase B"/>
    <property type="match status" value="1"/>
</dbReference>
<dbReference type="PANTHER" id="PTHR13615:SF3">
    <property type="entry name" value="GLYCOSYLTRANSFERASE-LIKE DOMAIN-CONTAINING PROTEIN 1"/>
    <property type="match status" value="1"/>
</dbReference>
<reference evidence="10 11" key="1">
    <citation type="journal article" date="2013" name="Curr. Biol.">
        <title>The Genome of the Foraminiferan Reticulomyxa filosa.</title>
        <authorList>
            <person name="Glockner G."/>
            <person name="Hulsmann N."/>
            <person name="Schleicher M."/>
            <person name="Noegel A.A."/>
            <person name="Eichinger L."/>
            <person name="Gallinger C."/>
            <person name="Pawlowski J."/>
            <person name="Sierra R."/>
            <person name="Euteneuer U."/>
            <person name="Pillet L."/>
            <person name="Moustafa A."/>
            <person name="Platzer M."/>
            <person name="Groth M."/>
            <person name="Szafranski K."/>
            <person name="Schliwa M."/>
        </authorList>
    </citation>
    <scope>NUCLEOTIDE SEQUENCE [LARGE SCALE GENOMIC DNA]</scope>
</reference>
<comment type="catalytic activity">
    <reaction evidence="6">
        <text>queuosine(34) in tRNA(Asp) + GDP-alpha-D-mannose = O-4''-alpha-D-mannosylqueuosine(34) in tRNA(Asp) + GDP + H(+)</text>
        <dbReference type="Rhea" id="RHEA:12885"/>
        <dbReference type="Rhea" id="RHEA-COMP:18572"/>
        <dbReference type="Rhea" id="RHEA-COMP:18581"/>
        <dbReference type="ChEBI" id="CHEBI:15378"/>
        <dbReference type="ChEBI" id="CHEBI:57527"/>
        <dbReference type="ChEBI" id="CHEBI:58189"/>
        <dbReference type="ChEBI" id="CHEBI:194431"/>
        <dbReference type="ChEBI" id="CHEBI:194442"/>
        <dbReference type="EC" id="2.4.1.110"/>
    </reaction>
    <physiologicalReaction direction="left-to-right" evidence="6">
        <dbReference type="Rhea" id="RHEA:12886"/>
    </physiologicalReaction>
</comment>
<accession>X6LAI5</accession>
<dbReference type="EMBL" id="ASPP01045120">
    <property type="protein sequence ID" value="ETN99032.1"/>
    <property type="molecule type" value="Genomic_DNA"/>
</dbReference>
<dbReference type="OrthoDB" id="10032790at2759"/>
<evidence type="ECO:0000256" key="4">
    <source>
        <dbReference type="ARBA" id="ARBA00044517"/>
    </source>
</evidence>
<sequence>MHGGAITLAQAFVKQCLGLDLTEGTDEIRASSKTMEPTIAFDLGESNYSHTHNNIKVKMDVSASCTRAPPDVIICDGLIDLNLFFGIVKNFFPKRYNPKCVYYLHENQLTIPWNSNDREMQREKGNWHYGFINYANILGCAQHIWFNSEYHYHNFFASIANQLLKLQPNDWNLQMIQYPIHFKHIQCMPIPINFDKIDQILLQRKLAPKRKCCSEHIDGKLATYKPNCVRIGWNSRWECDKNPLLFYDTLTNEKPTEIFHRIYRSFREHIVQFGFADSYEDYVQFLHQCDIIVSTSDHEFFGIGFIEALYCQCIPIAPNSLVYPEHFQDKEVFTLEETELVMNNCLFNSKGDLVKKMRTLLLHFQKNNDSHISTLRNIAQVLRNDQNVTFFSNYCYRFLFFNFIYIMCVALFFCQGNCFTLHLKLKFENFSFQVRSKIFEITV</sequence>
<keyword evidence="2" id="KW-0328">Glycosyltransferase</keyword>
<feature type="domain" description="Glycosyl transferase family 1" evidence="8">
    <location>
        <begin position="270"/>
        <end position="331"/>
    </location>
</feature>
<evidence type="ECO:0000256" key="7">
    <source>
        <dbReference type="SAM" id="Phobius"/>
    </source>
</evidence>
<evidence type="ECO:0000256" key="3">
    <source>
        <dbReference type="ARBA" id="ARBA00022679"/>
    </source>
</evidence>
<organism evidence="10 11">
    <name type="scientific">Reticulomyxa filosa</name>
    <dbReference type="NCBI Taxonomy" id="46433"/>
    <lineage>
        <taxon>Eukaryota</taxon>
        <taxon>Sar</taxon>
        <taxon>Rhizaria</taxon>
        <taxon>Retaria</taxon>
        <taxon>Foraminifera</taxon>
        <taxon>Monothalamids</taxon>
        <taxon>Reticulomyxidae</taxon>
        <taxon>Reticulomyxa</taxon>
    </lineage>
</organism>
<dbReference type="AlphaFoldDB" id="X6LAI5"/>
<dbReference type="Pfam" id="PF00534">
    <property type="entry name" value="Glycos_transf_1"/>
    <property type="match status" value="1"/>
</dbReference>
<keyword evidence="3 10" id="KW-0808">Transferase</keyword>
<dbReference type="InterPro" id="IPR001296">
    <property type="entry name" value="Glyco_trans_1"/>
</dbReference>
<evidence type="ECO:0000313" key="10">
    <source>
        <dbReference type="EMBL" id="ETN99032.1"/>
    </source>
</evidence>
<comment type="similarity">
    <text evidence="1">Belongs to the glycosyltransferase group 1 family. Glycosyltransferase 4 subfamily.</text>
</comment>
<evidence type="ECO:0000256" key="6">
    <source>
        <dbReference type="ARBA" id="ARBA00048439"/>
    </source>
</evidence>
<proteinExistence type="inferred from homology"/>
<evidence type="ECO:0000256" key="1">
    <source>
        <dbReference type="ARBA" id="ARBA00009481"/>
    </source>
</evidence>
<name>X6LAI5_RETFI</name>
<evidence type="ECO:0000256" key="5">
    <source>
        <dbReference type="ARBA" id="ARBA00044539"/>
    </source>
</evidence>
<keyword evidence="11" id="KW-1185">Reference proteome</keyword>
<gene>
    <name evidence="10" type="ORF">RFI_38456</name>
</gene>
<dbReference type="Proteomes" id="UP000023152">
    <property type="component" value="Unassembled WGS sequence"/>
</dbReference>
<protein>
    <recommendedName>
        <fullName evidence="5">tRNA-queuosine alpha-mannosyltransferase</fullName>
        <ecNumber evidence="4">2.4.1.110</ecNumber>
    </recommendedName>
</protein>
<feature type="transmembrane region" description="Helical" evidence="7">
    <location>
        <begin position="396"/>
        <end position="414"/>
    </location>
</feature>
<dbReference type="Pfam" id="PF12038">
    <property type="entry name" value="QTMAN_N"/>
    <property type="match status" value="1"/>
</dbReference>
<dbReference type="InterPro" id="IPR051862">
    <property type="entry name" value="GT-like_domain_containing_1"/>
</dbReference>
<keyword evidence="7" id="KW-0812">Transmembrane</keyword>
<keyword evidence="7" id="KW-1133">Transmembrane helix</keyword>
<dbReference type="EC" id="2.4.1.110" evidence="4"/>
<dbReference type="PANTHER" id="PTHR13615">
    <property type="entry name" value="GLYCOSYLTRANSFERASE-LIKE 1"/>
    <property type="match status" value="1"/>
</dbReference>